<dbReference type="PANTHER" id="PTHR37714">
    <property type="entry name" value="PROTEIN, PUTATIVE-RELATED"/>
    <property type="match status" value="1"/>
</dbReference>
<keyword evidence="1" id="KW-0812">Transmembrane</keyword>
<proteinExistence type="predicted"/>
<evidence type="ECO:0000313" key="2">
    <source>
        <dbReference type="EMBL" id="PWA96411.1"/>
    </source>
</evidence>
<feature type="transmembrane region" description="Helical" evidence="1">
    <location>
        <begin position="38"/>
        <end position="56"/>
    </location>
</feature>
<accession>A0A2U1QEH2</accession>
<dbReference type="OrthoDB" id="1723061at2759"/>
<dbReference type="AlphaFoldDB" id="A0A2U1QEH2"/>
<feature type="transmembrane region" description="Helical" evidence="1">
    <location>
        <begin position="6"/>
        <end position="26"/>
    </location>
</feature>
<name>A0A2U1QEH2_ARTAN</name>
<evidence type="ECO:0000256" key="1">
    <source>
        <dbReference type="SAM" id="Phobius"/>
    </source>
</evidence>
<dbReference type="PANTHER" id="PTHR37714:SF1">
    <property type="entry name" value="PROTEIN, PUTATIVE-RELATED"/>
    <property type="match status" value="1"/>
</dbReference>
<keyword evidence="1" id="KW-0472">Membrane</keyword>
<gene>
    <name evidence="2" type="ORF">CTI12_AA040080</name>
</gene>
<keyword evidence="3" id="KW-1185">Reference proteome</keyword>
<organism evidence="2 3">
    <name type="scientific">Artemisia annua</name>
    <name type="common">Sweet wormwood</name>
    <dbReference type="NCBI Taxonomy" id="35608"/>
    <lineage>
        <taxon>Eukaryota</taxon>
        <taxon>Viridiplantae</taxon>
        <taxon>Streptophyta</taxon>
        <taxon>Embryophyta</taxon>
        <taxon>Tracheophyta</taxon>
        <taxon>Spermatophyta</taxon>
        <taxon>Magnoliopsida</taxon>
        <taxon>eudicotyledons</taxon>
        <taxon>Gunneridae</taxon>
        <taxon>Pentapetalae</taxon>
        <taxon>asterids</taxon>
        <taxon>campanulids</taxon>
        <taxon>Asterales</taxon>
        <taxon>Asteraceae</taxon>
        <taxon>Asteroideae</taxon>
        <taxon>Anthemideae</taxon>
        <taxon>Artemisiinae</taxon>
        <taxon>Artemisia</taxon>
    </lineage>
</organism>
<dbReference type="EMBL" id="PKPP01000180">
    <property type="protein sequence ID" value="PWA96411.1"/>
    <property type="molecule type" value="Genomic_DNA"/>
</dbReference>
<evidence type="ECO:0000313" key="3">
    <source>
        <dbReference type="Proteomes" id="UP000245207"/>
    </source>
</evidence>
<reference evidence="2 3" key="1">
    <citation type="journal article" date="2018" name="Mol. Plant">
        <title>The genome of Artemisia annua provides insight into the evolution of Asteraceae family and artemisinin biosynthesis.</title>
        <authorList>
            <person name="Shen Q."/>
            <person name="Zhang L."/>
            <person name="Liao Z."/>
            <person name="Wang S."/>
            <person name="Yan T."/>
            <person name="Shi P."/>
            <person name="Liu M."/>
            <person name="Fu X."/>
            <person name="Pan Q."/>
            <person name="Wang Y."/>
            <person name="Lv Z."/>
            <person name="Lu X."/>
            <person name="Zhang F."/>
            <person name="Jiang W."/>
            <person name="Ma Y."/>
            <person name="Chen M."/>
            <person name="Hao X."/>
            <person name="Li L."/>
            <person name="Tang Y."/>
            <person name="Lv G."/>
            <person name="Zhou Y."/>
            <person name="Sun X."/>
            <person name="Brodelius P.E."/>
            <person name="Rose J.K.C."/>
            <person name="Tang K."/>
        </authorList>
    </citation>
    <scope>NUCLEOTIDE SEQUENCE [LARGE SCALE GENOMIC DNA]</scope>
    <source>
        <strain evidence="3">cv. Huhao1</strain>
        <tissue evidence="2">Leaf</tissue>
    </source>
</reference>
<sequence length="209" mass="23871">MAVSDMVVRNLMMLYLVIIAIIKIYGHITCQTYSGLSVLILSTVAVGAMLLGALTWDVSRKGATYVTRGSEDDKVEHEMCRGGICWHGVAVKSSVSELRCLAIADQIGDRRVEKVLEVVFSREKDAYLCDEREYNQRIEELKVRIEHRHGIYKELKKHGIDSVFDECLSELKAAEKVDFEEMGWLIRRSYAASLRAADKQRIVKKLRRF</sequence>
<keyword evidence="1" id="KW-1133">Transmembrane helix</keyword>
<protein>
    <submittedName>
        <fullName evidence="2">Uncharacterized protein</fullName>
    </submittedName>
</protein>
<dbReference type="Proteomes" id="UP000245207">
    <property type="component" value="Unassembled WGS sequence"/>
</dbReference>
<comment type="caution">
    <text evidence="2">The sequence shown here is derived from an EMBL/GenBank/DDBJ whole genome shotgun (WGS) entry which is preliminary data.</text>
</comment>